<protein>
    <recommendedName>
        <fullName evidence="4">DUF761 domain-containing protein</fullName>
    </recommendedName>
</protein>
<reference evidence="3" key="1">
    <citation type="journal article" date="2013" name="Science">
        <title>The Amborella genome and the evolution of flowering plants.</title>
        <authorList>
            <consortium name="Amborella Genome Project"/>
        </authorList>
    </citation>
    <scope>NUCLEOTIDE SEQUENCE [LARGE SCALE GENOMIC DNA]</scope>
</reference>
<evidence type="ECO:0000313" key="3">
    <source>
        <dbReference type="Proteomes" id="UP000017836"/>
    </source>
</evidence>
<dbReference type="Gramene" id="ERN16788">
    <property type="protein sequence ID" value="ERN16788"/>
    <property type="gene ID" value="AMTR_s00057p00082640"/>
</dbReference>
<dbReference type="EMBL" id="KI392405">
    <property type="protein sequence ID" value="ERN16788.1"/>
    <property type="molecule type" value="Genomic_DNA"/>
</dbReference>
<sequence>MEQSRREASQSLSTKKRGFWSSVMMATFMLRRARKSKSAHMEASIWKSLISAMRPGHHNLQHNLEAPKTGIEPEPVPEKKLEPEPKVECELEPFHDVQAPPRACREKEYDSDGGMSCYASAENLAELVKNGGEGKEGSEEIREESFDSIDERAEEFISQFYEQMKLQRLDSMNRYFQMIQRSIG</sequence>
<name>U5D8S2_AMBTC</name>
<dbReference type="STRING" id="13333.U5D8S2"/>
<feature type="region of interest" description="Disordered" evidence="1">
    <location>
        <begin position="63"/>
        <end position="86"/>
    </location>
</feature>
<dbReference type="PANTHER" id="PTHR36378">
    <property type="entry name" value="COTTON FIBER PROTEIN"/>
    <property type="match status" value="1"/>
</dbReference>
<dbReference type="AlphaFoldDB" id="U5D8S2"/>
<organism evidence="2 3">
    <name type="scientific">Amborella trichopoda</name>
    <dbReference type="NCBI Taxonomy" id="13333"/>
    <lineage>
        <taxon>Eukaryota</taxon>
        <taxon>Viridiplantae</taxon>
        <taxon>Streptophyta</taxon>
        <taxon>Embryophyta</taxon>
        <taxon>Tracheophyta</taxon>
        <taxon>Spermatophyta</taxon>
        <taxon>Magnoliopsida</taxon>
        <taxon>Amborellales</taxon>
        <taxon>Amborellaceae</taxon>
        <taxon>Amborella</taxon>
    </lineage>
</organism>
<gene>
    <name evidence="2" type="ORF">AMTR_s00057p00082640</name>
</gene>
<dbReference type="Proteomes" id="UP000017836">
    <property type="component" value="Unassembled WGS sequence"/>
</dbReference>
<dbReference type="eggNOG" id="ENOG502S91E">
    <property type="taxonomic scope" value="Eukaryota"/>
</dbReference>
<evidence type="ECO:0000256" key="1">
    <source>
        <dbReference type="SAM" id="MobiDB-lite"/>
    </source>
</evidence>
<evidence type="ECO:0000313" key="2">
    <source>
        <dbReference type="EMBL" id="ERN16788.1"/>
    </source>
</evidence>
<evidence type="ECO:0008006" key="4">
    <source>
        <dbReference type="Google" id="ProtNLM"/>
    </source>
</evidence>
<dbReference type="HOGENOM" id="CLU_096224_0_0_1"/>
<proteinExistence type="predicted"/>
<dbReference type="OMA" id="NNGFWRR"/>
<accession>U5D8S2</accession>
<feature type="compositionally biased region" description="Basic and acidic residues" evidence="1">
    <location>
        <begin position="76"/>
        <end position="86"/>
    </location>
</feature>
<dbReference type="PANTHER" id="PTHR36378:SF1">
    <property type="entry name" value="COTTON FIBER PROTEIN"/>
    <property type="match status" value="1"/>
</dbReference>
<dbReference type="Pfam" id="PF05553">
    <property type="entry name" value="DUF761"/>
    <property type="match status" value="1"/>
</dbReference>
<dbReference type="InterPro" id="IPR008480">
    <property type="entry name" value="DUF761_pln"/>
</dbReference>
<keyword evidence="3" id="KW-1185">Reference proteome</keyword>